<protein>
    <submittedName>
        <fullName evidence="4">Putative secreted protein (Por secretion system target)</fullName>
    </submittedName>
</protein>
<dbReference type="OrthoDB" id="9342482at2"/>
<gene>
    <name evidence="4" type="ORF">LY01_00888</name>
</gene>
<keyword evidence="5" id="KW-1185">Reference proteome</keyword>
<dbReference type="Gene3D" id="2.40.10.10">
    <property type="entry name" value="Trypsin-like serine proteases"/>
    <property type="match status" value="2"/>
</dbReference>
<name>A0A2S6IS96_9FLAO</name>
<dbReference type="InterPro" id="IPR026444">
    <property type="entry name" value="Secre_tail"/>
</dbReference>
<dbReference type="Pfam" id="PF18962">
    <property type="entry name" value="Por_Secre_tail"/>
    <property type="match status" value="1"/>
</dbReference>
<dbReference type="InterPro" id="IPR009003">
    <property type="entry name" value="Peptidase_S1_PA"/>
</dbReference>
<feature type="domain" description="Secretion system C-terminal sorting" evidence="3">
    <location>
        <begin position="482"/>
        <end position="548"/>
    </location>
</feature>
<feature type="signal peptide" evidence="2">
    <location>
        <begin position="1"/>
        <end position="18"/>
    </location>
</feature>
<dbReference type="Proteomes" id="UP000239002">
    <property type="component" value="Unassembled WGS sequence"/>
</dbReference>
<feature type="chain" id="PRO_5015405387" evidence="2">
    <location>
        <begin position="19"/>
        <end position="551"/>
    </location>
</feature>
<dbReference type="PANTHER" id="PTHR36234">
    <property type="entry name" value="LYSYL ENDOPEPTIDASE"/>
    <property type="match status" value="1"/>
</dbReference>
<dbReference type="RefSeq" id="WP_104514577.1">
    <property type="nucleotide sequence ID" value="NZ_MQVW01000027.1"/>
</dbReference>
<evidence type="ECO:0000256" key="1">
    <source>
        <dbReference type="ARBA" id="ARBA00022729"/>
    </source>
</evidence>
<organism evidence="4 5">
    <name type="scientific">Nonlabens xylanidelens</name>
    <dbReference type="NCBI Taxonomy" id="191564"/>
    <lineage>
        <taxon>Bacteria</taxon>
        <taxon>Pseudomonadati</taxon>
        <taxon>Bacteroidota</taxon>
        <taxon>Flavobacteriia</taxon>
        <taxon>Flavobacteriales</taxon>
        <taxon>Flavobacteriaceae</taxon>
        <taxon>Nonlabens</taxon>
    </lineage>
</organism>
<evidence type="ECO:0000256" key="2">
    <source>
        <dbReference type="SAM" id="SignalP"/>
    </source>
</evidence>
<dbReference type="SUPFAM" id="SSF50494">
    <property type="entry name" value="Trypsin-like serine proteases"/>
    <property type="match status" value="1"/>
</dbReference>
<dbReference type="PANTHER" id="PTHR36234:SF5">
    <property type="entry name" value="LYSYL ENDOPEPTIDASE"/>
    <property type="match status" value="1"/>
</dbReference>
<dbReference type="NCBIfam" id="TIGR04183">
    <property type="entry name" value="Por_Secre_tail"/>
    <property type="match status" value="1"/>
</dbReference>
<comment type="caution">
    <text evidence="4">The sequence shown here is derived from an EMBL/GenBank/DDBJ whole genome shotgun (WGS) entry which is preliminary data.</text>
</comment>
<evidence type="ECO:0000313" key="5">
    <source>
        <dbReference type="Proteomes" id="UP000239002"/>
    </source>
</evidence>
<keyword evidence="1 2" id="KW-0732">Signal</keyword>
<sequence length="551" mass="60973">MKKLYFIAVLFVSQIALAQVTNEATPRGWDLTFKSQPQKISMPQFDQASLEQEDALASFELTKPYRFGEKIPVDLNLFNSGQWLELDNGDRIWRLNIESTGAKTINFLFDRYELPVGAELYLYNNEHTDKIGPYTHKENQEDGILGSWIVYGDNIWLEYYEPASVKDQGRISIENVVHGYRGFGEAENEFLKINESGFCNVDIMCDPNQGSFNGQDWTTIRDNYRHAVARIIINGNGLCTGTLVNNVRGDSTPYFLTANHCLSTADGSSTSYNASNWSFGFDWFTNTPDCATFSDTVGNLNPTRVLTGATLRANRGASDVALFEINQTPPALWNLYYGGWNNGSSAASSQISFHHPSGDIMKLARNDQFTFAQTVSGVACWTISDWDYGVTEGGSSGSCLVNQNGQIVGQLLGGGAACSGTTDNGAPDYYGRMDTSWAGGFNSATRLRDWLDPDNTGATFVNGDYYDVLSNEEVNTIMNIQLYPNPSRGIFNVVLENPASYGVYDLSGKLIRSGSFNQIENQLDIQNLSSGIYFLKVEDGNNSITEKISKI</sequence>
<evidence type="ECO:0000313" key="4">
    <source>
        <dbReference type="EMBL" id="PPK97061.1"/>
    </source>
</evidence>
<dbReference type="EMBL" id="PTJE01000001">
    <property type="protein sequence ID" value="PPK97061.1"/>
    <property type="molecule type" value="Genomic_DNA"/>
</dbReference>
<dbReference type="InterPro" id="IPR043504">
    <property type="entry name" value="Peptidase_S1_PA_chymotrypsin"/>
</dbReference>
<reference evidence="4 5" key="1">
    <citation type="submission" date="2018-02" db="EMBL/GenBank/DDBJ databases">
        <title>Genomic Encyclopedia of Archaeal and Bacterial Type Strains, Phase II (KMG-II): from individual species to whole genera.</title>
        <authorList>
            <person name="Goeker M."/>
        </authorList>
    </citation>
    <scope>NUCLEOTIDE SEQUENCE [LARGE SCALE GENOMIC DNA]</scope>
    <source>
        <strain evidence="4 5">DSM 16809</strain>
    </source>
</reference>
<accession>A0A2S6IS96</accession>
<proteinExistence type="predicted"/>
<dbReference type="AlphaFoldDB" id="A0A2S6IS96"/>
<evidence type="ECO:0000259" key="3">
    <source>
        <dbReference type="Pfam" id="PF18962"/>
    </source>
</evidence>